<dbReference type="FunFam" id="3.20.20.100:FF:000004">
    <property type="entry name" value="Oxidoreductase, aldo/keto reductase"/>
    <property type="match status" value="1"/>
</dbReference>
<dbReference type="EMBL" id="UINC01000741">
    <property type="protein sequence ID" value="SUZ60403.1"/>
    <property type="molecule type" value="Genomic_DNA"/>
</dbReference>
<dbReference type="PRINTS" id="PR00069">
    <property type="entry name" value="ALDKETRDTASE"/>
</dbReference>
<dbReference type="InterPro" id="IPR020471">
    <property type="entry name" value="AKR"/>
</dbReference>
<evidence type="ECO:0000256" key="1">
    <source>
        <dbReference type="ARBA" id="ARBA00023002"/>
    </source>
</evidence>
<proteinExistence type="predicted"/>
<gene>
    <name evidence="4" type="ORF">METZ01_LOCUS13257</name>
</gene>
<dbReference type="PANTHER" id="PTHR43364">
    <property type="entry name" value="NADH-SPECIFIC METHYLGLYOXAL REDUCTASE-RELATED"/>
    <property type="match status" value="1"/>
</dbReference>
<dbReference type="GO" id="GO:0005829">
    <property type="term" value="C:cytosol"/>
    <property type="evidence" value="ECO:0007669"/>
    <property type="project" value="TreeGrafter"/>
</dbReference>
<dbReference type="InterPro" id="IPR023210">
    <property type="entry name" value="NADP_OxRdtase_dom"/>
</dbReference>
<name>A0A381P453_9ZZZZ</name>
<feature type="domain" description="NADP-dependent oxidoreductase" evidence="3">
    <location>
        <begin position="16"/>
        <end position="307"/>
    </location>
</feature>
<dbReference type="Gene3D" id="3.20.20.100">
    <property type="entry name" value="NADP-dependent oxidoreductase domain"/>
    <property type="match status" value="1"/>
</dbReference>
<dbReference type="Pfam" id="PF00248">
    <property type="entry name" value="Aldo_ket_red"/>
    <property type="match status" value="1"/>
</dbReference>
<dbReference type="CDD" id="cd19087">
    <property type="entry name" value="AKR_AKR12A1_B1_C1"/>
    <property type="match status" value="1"/>
</dbReference>
<organism evidence="4">
    <name type="scientific">marine metagenome</name>
    <dbReference type="NCBI Taxonomy" id="408172"/>
    <lineage>
        <taxon>unclassified sequences</taxon>
        <taxon>metagenomes</taxon>
        <taxon>ecological metagenomes</taxon>
    </lineage>
</organism>
<dbReference type="InterPro" id="IPR050523">
    <property type="entry name" value="AKR_Detox_Biosynth"/>
</dbReference>
<dbReference type="AlphaFoldDB" id="A0A381P453"/>
<keyword evidence="1" id="KW-0560">Oxidoreductase</keyword>
<dbReference type="SUPFAM" id="SSF51430">
    <property type="entry name" value="NAD(P)-linked oxidoreductase"/>
    <property type="match status" value="1"/>
</dbReference>
<evidence type="ECO:0000256" key="2">
    <source>
        <dbReference type="SAM" id="MobiDB-lite"/>
    </source>
</evidence>
<dbReference type="PANTHER" id="PTHR43364:SF4">
    <property type="entry name" value="NAD(P)-LINKED OXIDOREDUCTASE SUPERFAMILY PROTEIN"/>
    <property type="match status" value="1"/>
</dbReference>
<dbReference type="InterPro" id="IPR036812">
    <property type="entry name" value="NAD(P)_OxRdtase_dom_sf"/>
</dbReference>
<dbReference type="GO" id="GO:0016491">
    <property type="term" value="F:oxidoreductase activity"/>
    <property type="evidence" value="ECO:0007669"/>
    <property type="project" value="UniProtKB-KW"/>
</dbReference>
<evidence type="ECO:0000259" key="3">
    <source>
        <dbReference type="Pfam" id="PF00248"/>
    </source>
</evidence>
<protein>
    <recommendedName>
        <fullName evidence="3">NADP-dependent oxidoreductase domain-containing protein</fullName>
    </recommendedName>
</protein>
<evidence type="ECO:0000313" key="4">
    <source>
        <dbReference type="EMBL" id="SUZ60403.1"/>
    </source>
</evidence>
<feature type="region of interest" description="Disordered" evidence="2">
    <location>
        <begin position="304"/>
        <end position="330"/>
    </location>
</feature>
<accession>A0A381P453</accession>
<reference evidence="4" key="1">
    <citation type="submission" date="2018-05" db="EMBL/GenBank/DDBJ databases">
        <authorList>
            <person name="Lanie J.A."/>
            <person name="Ng W.-L."/>
            <person name="Kazmierczak K.M."/>
            <person name="Andrzejewski T.M."/>
            <person name="Davidsen T.M."/>
            <person name="Wayne K.J."/>
            <person name="Tettelin H."/>
            <person name="Glass J.I."/>
            <person name="Rusch D."/>
            <person name="Podicherti R."/>
            <person name="Tsui H.-C.T."/>
            <person name="Winkler M.E."/>
        </authorList>
    </citation>
    <scope>NUCLEOTIDE SEQUENCE</scope>
</reference>
<sequence length="330" mass="36552">MEYRLLGNTGIEVSQLCLGTMTFGGPADEKESAKMFNQSRDAGINFFDCANVYEKGRSEEILGKLIADCREEVVITSKVYFPTGEHVNARGATRKHMKTAVEASLNRLGTDYIDIYFIHRFDDLTPLEETLRALDDLVQAGKLLYLGASNFAAWQVAKALGISARHGWNRFECIQPMYNLVKRQAEVEMLPMAHSENVSVISYSPLGGGLLTGKYTKSQKPSEGRLLENKMYEERYGDPQLYSVAEAFADFAHKQSVSPVSLAVAWVGAHKAVTAPIIGGRNVQQLDPSLQSVKIEMTDELRGEISALSPKPPPATDRNEEATEHNYGVR</sequence>